<dbReference type="InterPro" id="IPR036322">
    <property type="entry name" value="WD40_repeat_dom_sf"/>
</dbReference>
<feature type="compositionally biased region" description="Basic and acidic residues" evidence="5">
    <location>
        <begin position="1112"/>
        <end position="1124"/>
    </location>
</feature>
<proteinExistence type="inferred from homology"/>
<feature type="compositionally biased region" description="Polar residues" evidence="5">
    <location>
        <begin position="664"/>
        <end position="676"/>
    </location>
</feature>
<evidence type="ECO:0000256" key="3">
    <source>
        <dbReference type="ARBA" id="ARBA00022737"/>
    </source>
</evidence>
<feature type="repeat" description="WD" evidence="4">
    <location>
        <begin position="170"/>
        <end position="201"/>
    </location>
</feature>
<feature type="compositionally biased region" description="Low complexity" evidence="5">
    <location>
        <begin position="763"/>
        <end position="773"/>
    </location>
</feature>
<accession>A0A9W8GF53</accession>
<dbReference type="Pfam" id="PF11816">
    <property type="entry name" value="DUF3337"/>
    <property type="match status" value="1"/>
</dbReference>
<comment type="similarity">
    <text evidence="1">Belongs to the WD repeat WDR48 family.</text>
</comment>
<comment type="caution">
    <text evidence="6">The sequence shown here is derived from an EMBL/GenBank/DDBJ whole genome shotgun (WGS) entry which is preliminary data.</text>
</comment>
<dbReference type="Pfam" id="PF00400">
    <property type="entry name" value="WD40"/>
    <property type="match status" value="4"/>
</dbReference>
<evidence type="ECO:0000256" key="4">
    <source>
        <dbReference type="PROSITE-ProRule" id="PRU00221"/>
    </source>
</evidence>
<feature type="region of interest" description="Disordered" evidence="5">
    <location>
        <begin position="998"/>
        <end position="1019"/>
    </location>
</feature>
<feature type="compositionally biased region" description="Basic and acidic residues" evidence="5">
    <location>
        <begin position="786"/>
        <end position="815"/>
    </location>
</feature>
<dbReference type="PROSITE" id="PS50082">
    <property type="entry name" value="WD_REPEATS_2"/>
    <property type="match status" value="4"/>
</dbReference>
<feature type="compositionally biased region" description="Polar residues" evidence="5">
    <location>
        <begin position="1201"/>
        <end position="1210"/>
    </location>
</feature>
<feature type="region of interest" description="Disordered" evidence="5">
    <location>
        <begin position="1243"/>
        <end position="1337"/>
    </location>
</feature>
<evidence type="ECO:0008006" key="8">
    <source>
        <dbReference type="Google" id="ProtNLM"/>
    </source>
</evidence>
<feature type="repeat" description="WD" evidence="4">
    <location>
        <begin position="264"/>
        <end position="305"/>
    </location>
</feature>
<evidence type="ECO:0000256" key="1">
    <source>
        <dbReference type="ARBA" id="ARBA00006917"/>
    </source>
</evidence>
<evidence type="ECO:0000313" key="7">
    <source>
        <dbReference type="Proteomes" id="UP001151518"/>
    </source>
</evidence>
<dbReference type="PROSITE" id="PS00678">
    <property type="entry name" value="WD_REPEATS_1"/>
    <property type="match status" value="1"/>
</dbReference>
<feature type="compositionally biased region" description="Low complexity" evidence="5">
    <location>
        <begin position="1171"/>
        <end position="1194"/>
    </location>
</feature>
<dbReference type="SMART" id="SM00320">
    <property type="entry name" value="WD40"/>
    <property type="match status" value="6"/>
</dbReference>
<dbReference type="InterPro" id="IPR021772">
    <property type="entry name" value="WDR48/Bun107"/>
</dbReference>
<feature type="region of interest" description="Disordered" evidence="5">
    <location>
        <begin position="763"/>
        <end position="822"/>
    </location>
</feature>
<feature type="compositionally biased region" description="Low complexity" evidence="5">
    <location>
        <begin position="1244"/>
        <end position="1261"/>
    </location>
</feature>
<dbReference type="EMBL" id="JANBTW010000002">
    <property type="protein sequence ID" value="KAJ2680943.1"/>
    <property type="molecule type" value="Genomic_DNA"/>
</dbReference>
<dbReference type="Gene3D" id="2.130.10.10">
    <property type="entry name" value="YVTN repeat-like/Quinoprotein amine dehydrogenase"/>
    <property type="match status" value="2"/>
</dbReference>
<evidence type="ECO:0000256" key="2">
    <source>
        <dbReference type="ARBA" id="ARBA00022574"/>
    </source>
</evidence>
<evidence type="ECO:0000313" key="6">
    <source>
        <dbReference type="EMBL" id="KAJ2680943.1"/>
    </source>
</evidence>
<feature type="region of interest" description="Disordered" evidence="5">
    <location>
        <begin position="1080"/>
        <end position="1210"/>
    </location>
</feature>
<dbReference type="OrthoDB" id="2421129at2759"/>
<dbReference type="CDD" id="cd00200">
    <property type="entry name" value="WD40"/>
    <property type="match status" value="1"/>
</dbReference>
<dbReference type="PRINTS" id="PR00320">
    <property type="entry name" value="GPROTEINBRPT"/>
</dbReference>
<feature type="region of interest" description="Disordered" evidence="5">
    <location>
        <begin position="664"/>
        <end position="694"/>
    </location>
</feature>
<dbReference type="GO" id="GO:0043130">
    <property type="term" value="F:ubiquitin binding"/>
    <property type="evidence" value="ECO:0007669"/>
    <property type="project" value="TreeGrafter"/>
</dbReference>
<dbReference type="InterPro" id="IPR015943">
    <property type="entry name" value="WD40/YVTN_repeat-like_dom_sf"/>
</dbReference>
<dbReference type="GO" id="GO:0000724">
    <property type="term" value="P:double-strand break repair via homologous recombination"/>
    <property type="evidence" value="ECO:0007669"/>
    <property type="project" value="TreeGrafter"/>
</dbReference>
<dbReference type="PANTHER" id="PTHR19862">
    <property type="entry name" value="WD REPEAT-CONTAINING PROTEIN 48"/>
    <property type="match status" value="1"/>
</dbReference>
<feature type="repeat" description="WD" evidence="4">
    <location>
        <begin position="306"/>
        <end position="347"/>
    </location>
</feature>
<sequence>MSIPFVAPLNYARAKENRPHRFAYDYGSVDPGMFTPTPERSRPKRAPKRTIAYTIPLPNIHSQDGQTVHQPQGHVLGVNALALSLDANGSDIEGAETATGGLLFSGGRDGVVKAWNLNFPLKRSWKSTVDSGVHSGLTSNSFVGSDTPTWSISRHKARHSRPQTALRASRTMHSNWVNDIVLLNGSKTVVSASSDLTVRAWAPHCPDERPYTIGSHMDYVKALAYSEHRQMVISGGLDRKIKLWDVGEGRHSSGPICALQEFGDASVSSSVYTLACNTQGTLVVSGSPEKFIRIWDTRAGRQLTTLSGHTDHIRAVLLSADSELVLSGSSDTTVKLWSMRMRRCLSTYSHHTDSVWSLYTSHPRFQTFYSASRDGLVAKTVGAGMHADEWMSTNRRTSLTPAPRSTAAAAVQLGAAAAAHDAHYLSSAVEDTLSAAGVVCVAVAKEPQGVVKLVAADDAYIWTATKGTGLNRWLDVSIRAHHESRQCGVSSTSHQPYSMQAQPRLNSTASALQNKGAGDRSAADAVNYAAGSNAGGDSEESLSDSEEFASVTRNSLIEPWQSIIFDGSNEIQLNDYLSGTLSQNNPFNHSSHGNKNTALHRRNRTVDYGRQHSFTPTAPYQSALRNTVSPVLKAMQAEQARRNVIRESDSEAILQDAHVLSGSNGSDGISFESSAHSPPPRLNHVRSRSTGCEQERPLGSITAVLTGEIKDPVKPIAIPGKTSVPVLRSDAPNPFLVTDLDTVSISDSPLPSASLINTNHLASPTSATSSVTTGLPIPSSQYLQSNKERAKAGAEAQRSTEENREVVPVRSKPDETIQGQHGLHRHKILPNKRQVLAQDTQGRVSLWDIMLCKRIYEFPETNEEAKNSSMFRGISGKDFDSIEAHLSVNPESVNMWCQIDTRIGALTVRLDESRAWSAEVHVDEVDGITPEVIQAMGDHERVNIGQWMVKRLFLNYARARVKRGSISARDAARLNRWAAQIPAGEIVSARVANQQQAQSSYAAQQSQKGAPPGMGRSATALGTTARLPSLAGASSKPLEAPKLHITSSEVMLNEQQQQQQHQSSVIASPLVDNTERIGIGSSVAQPSSGNAMTQQSGKPASNNPFLQNQSTKPDDLNGSRERADSGSGNSSADSASRYSSQDATADADHTGKQAVRAPSIPRHHHSVSIDTAPSTPQTATSQQQQQQQQQQQSAKSDDGESANSNGSTGKFMNRLLSMRVRRQKSVISTQATAGANSNKLATASISSGSTTSNGGSTSVTGMDKAIPNGTGGSLLSVPALPTANRSNSTPDTLASGLKSGQQAFGAAAQAAAPSPRKEDNALGKPQGNNLPAARSERDEFAEWAGPRFPTDTERTLALLQCTPAPWEQLYSPVVCPRLPLPRNVIVQICQDHVDASEPYSIYRNTIDNIASPPSYQANATSIFRVTDDPLLSFELCMPAWLTDFLLFNRLPASYQEPAKVSFVLSPMASSTLPPFPNPNARLVANCMLRARKLAIYVVDKLGLPLMQQPPPNYVSAVDACVSAYTKMLKSKQGDSDLAVGSMPANNGAGNKYIDLFTDAGEVLADAEQAALADMLCWRNSINIGDSDGSEYIGHPELYLDLFSKEVKLHPKQTLATIKTNVWKANGDIQVYYEWAAFVKKRISIAQSLASKV</sequence>
<dbReference type="PROSITE" id="PS50294">
    <property type="entry name" value="WD_REPEATS_REGION"/>
    <property type="match status" value="2"/>
</dbReference>
<feature type="compositionally biased region" description="Polar residues" evidence="5">
    <location>
        <begin position="1283"/>
        <end position="1292"/>
    </location>
</feature>
<feature type="compositionally biased region" description="Polar residues" evidence="5">
    <location>
        <begin position="1082"/>
        <end position="1111"/>
    </location>
</feature>
<feature type="compositionally biased region" description="Low complexity" evidence="5">
    <location>
        <begin position="1125"/>
        <end position="1140"/>
    </location>
</feature>
<dbReference type="InterPro" id="IPR019775">
    <property type="entry name" value="WD40_repeat_CS"/>
</dbReference>
<keyword evidence="2 4" id="KW-0853">WD repeat</keyword>
<organism evidence="6 7">
    <name type="scientific">Coemansia spiralis</name>
    <dbReference type="NCBI Taxonomy" id="417178"/>
    <lineage>
        <taxon>Eukaryota</taxon>
        <taxon>Fungi</taxon>
        <taxon>Fungi incertae sedis</taxon>
        <taxon>Zoopagomycota</taxon>
        <taxon>Kickxellomycotina</taxon>
        <taxon>Kickxellomycetes</taxon>
        <taxon>Kickxellales</taxon>
        <taxon>Kickxellaceae</taxon>
        <taxon>Coemansia</taxon>
    </lineage>
</organism>
<feature type="compositionally biased region" description="Low complexity" evidence="5">
    <location>
        <begin position="1300"/>
        <end position="1312"/>
    </location>
</feature>
<dbReference type="Proteomes" id="UP001151518">
    <property type="component" value="Unassembled WGS sequence"/>
</dbReference>
<dbReference type="InterPro" id="IPR001680">
    <property type="entry name" value="WD40_rpt"/>
</dbReference>
<gene>
    <name evidence="6" type="ORF">GGI25_000247</name>
</gene>
<evidence type="ECO:0000256" key="5">
    <source>
        <dbReference type="SAM" id="MobiDB-lite"/>
    </source>
</evidence>
<dbReference type="InterPro" id="IPR020472">
    <property type="entry name" value="WD40_PAC1"/>
</dbReference>
<protein>
    <recommendedName>
        <fullName evidence="8">WD40 repeat-like protein</fullName>
    </recommendedName>
</protein>
<dbReference type="SUPFAM" id="SSF50978">
    <property type="entry name" value="WD40 repeat-like"/>
    <property type="match status" value="1"/>
</dbReference>
<name>A0A9W8GF53_9FUNG</name>
<feature type="compositionally biased region" description="Low complexity" evidence="5">
    <location>
        <begin position="998"/>
        <end position="1007"/>
    </location>
</feature>
<dbReference type="InterPro" id="IPR051246">
    <property type="entry name" value="WDR48"/>
</dbReference>
<dbReference type="PANTHER" id="PTHR19862:SF14">
    <property type="entry name" value="WD REPEAT-CONTAINING PROTEIN 48"/>
    <property type="match status" value="1"/>
</dbReference>
<feature type="repeat" description="WD" evidence="4">
    <location>
        <begin position="213"/>
        <end position="254"/>
    </location>
</feature>
<keyword evidence="3" id="KW-0677">Repeat</keyword>
<reference evidence="6" key="1">
    <citation type="submission" date="2022-07" db="EMBL/GenBank/DDBJ databases">
        <title>Phylogenomic reconstructions and comparative analyses of Kickxellomycotina fungi.</title>
        <authorList>
            <person name="Reynolds N.K."/>
            <person name="Stajich J.E."/>
            <person name="Barry K."/>
            <person name="Grigoriev I.V."/>
            <person name="Crous P."/>
            <person name="Smith M.E."/>
        </authorList>
    </citation>
    <scope>NUCLEOTIDE SEQUENCE</scope>
    <source>
        <strain evidence="6">NRRL 3115</strain>
    </source>
</reference>